<evidence type="ECO:0000256" key="1">
    <source>
        <dbReference type="ARBA" id="ARBA00010641"/>
    </source>
</evidence>
<dbReference type="PANTHER" id="PTHR43133">
    <property type="entry name" value="RNA POLYMERASE ECF-TYPE SIGMA FACTO"/>
    <property type="match status" value="1"/>
</dbReference>
<organism evidence="8 9">
    <name type="scientific">Ktedonosporobacter rubrisoli</name>
    <dbReference type="NCBI Taxonomy" id="2509675"/>
    <lineage>
        <taxon>Bacteria</taxon>
        <taxon>Bacillati</taxon>
        <taxon>Chloroflexota</taxon>
        <taxon>Ktedonobacteria</taxon>
        <taxon>Ktedonobacterales</taxon>
        <taxon>Ktedonosporobacteraceae</taxon>
        <taxon>Ktedonosporobacter</taxon>
    </lineage>
</organism>
<dbReference type="PANTHER" id="PTHR43133:SF8">
    <property type="entry name" value="RNA POLYMERASE SIGMA FACTOR HI_1459-RELATED"/>
    <property type="match status" value="1"/>
</dbReference>
<feature type="domain" description="RNA polymerase sigma-70 region 2" evidence="6">
    <location>
        <begin position="17"/>
        <end position="86"/>
    </location>
</feature>
<dbReference type="Gene3D" id="1.10.1740.10">
    <property type="match status" value="1"/>
</dbReference>
<feature type="domain" description="RNA polymerase sigma factor 70 region 4 type 2" evidence="7">
    <location>
        <begin position="117"/>
        <end position="167"/>
    </location>
</feature>
<dbReference type="EMBL" id="CP035758">
    <property type="protein sequence ID" value="QBD75080.1"/>
    <property type="molecule type" value="Genomic_DNA"/>
</dbReference>
<dbReference type="SUPFAM" id="SSF88659">
    <property type="entry name" value="Sigma3 and sigma4 domains of RNA polymerase sigma factors"/>
    <property type="match status" value="1"/>
</dbReference>
<protein>
    <submittedName>
        <fullName evidence="8">Sigma-70 family RNA polymerase sigma factor</fullName>
    </submittedName>
</protein>
<dbReference type="InterPro" id="IPR013325">
    <property type="entry name" value="RNA_pol_sigma_r2"/>
</dbReference>
<proteinExistence type="inferred from homology"/>
<dbReference type="AlphaFoldDB" id="A0A4P6JJH7"/>
<keyword evidence="2" id="KW-0805">Transcription regulation</keyword>
<dbReference type="InterPro" id="IPR036388">
    <property type="entry name" value="WH-like_DNA-bd_sf"/>
</dbReference>
<dbReference type="RefSeq" id="WP_129885679.1">
    <property type="nucleotide sequence ID" value="NZ_CP035758.1"/>
</dbReference>
<dbReference type="InterPro" id="IPR013324">
    <property type="entry name" value="RNA_pol_sigma_r3/r4-like"/>
</dbReference>
<dbReference type="SUPFAM" id="SSF88946">
    <property type="entry name" value="Sigma2 domain of RNA polymerase sigma factors"/>
    <property type="match status" value="1"/>
</dbReference>
<keyword evidence="3" id="KW-0731">Sigma factor</keyword>
<dbReference type="KEGG" id="kbs:EPA93_03345"/>
<keyword evidence="4" id="KW-0238">DNA-binding</keyword>
<dbReference type="Pfam" id="PF08281">
    <property type="entry name" value="Sigma70_r4_2"/>
    <property type="match status" value="1"/>
</dbReference>
<dbReference type="InterPro" id="IPR007627">
    <property type="entry name" value="RNA_pol_sigma70_r2"/>
</dbReference>
<accession>A0A4P6JJH7</accession>
<dbReference type="InterPro" id="IPR039425">
    <property type="entry name" value="RNA_pol_sigma-70-like"/>
</dbReference>
<evidence type="ECO:0000313" key="9">
    <source>
        <dbReference type="Proteomes" id="UP000290365"/>
    </source>
</evidence>
<reference evidence="8 9" key="1">
    <citation type="submission" date="2019-01" db="EMBL/GenBank/DDBJ databases">
        <title>Ktedonosporobacter rubrisoli SCAWS-G2.</title>
        <authorList>
            <person name="Huang Y."/>
            <person name="Yan B."/>
        </authorList>
    </citation>
    <scope>NUCLEOTIDE SEQUENCE [LARGE SCALE GENOMIC DNA]</scope>
    <source>
        <strain evidence="8 9">SCAWS-G2</strain>
    </source>
</reference>
<gene>
    <name evidence="8" type="ORF">EPA93_03345</name>
</gene>
<keyword evidence="9" id="KW-1185">Reference proteome</keyword>
<dbReference type="GO" id="GO:0006352">
    <property type="term" value="P:DNA-templated transcription initiation"/>
    <property type="evidence" value="ECO:0007669"/>
    <property type="project" value="InterPro"/>
</dbReference>
<name>A0A4P6JJH7_KTERU</name>
<dbReference type="Proteomes" id="UP000290365">
    <property type="component" value="Chromosome"/>
</dbReference>
<dbReference type="InterPro" id="IPR014284">
    <property type="entry name" value="RNA_pol_sigma-70_dom"/>
</dbReference>
<evidence type="ECO:0000256" key="3">
    <source>
        <dbReference type="ARBA" id="ARBA00023082"/>
    </source>
</evidence>
<evidence type="ECO:0000256" key="2">
    <source>
        <dbReference type="ARBA" id="ARBA00023015"/>
    </source>
</evidence>
<dbReference type="OrthoDB" id="158164at2"/>
<dbReference type="Gene3D" id="1.10.10.10">
    <property type="entry name" value="Winged helix-like DNA-binding domain superfamily/Winged helix DNA-binding domain"/>
    <property type="match status" value="1"/>
</dbReference>
<dbReference type="CDD" id="cd06171">
    <property type="entry name" value="Sigma70_r4"/>
    <property type="match status" value="1"/>
</dbReference>
<dbReference type="Pfam" id="PF04542">
    <property type="entry name" value="Sigma70_r2"/>
    <property type="match status" value="1"/>
</dbReference>
<evidence type="ECO:0000313" key="8">
    <source>
        <dbReference type="EMBL" id="QBD75080.1"/>
    </source>
</evidence>
<evidence type="ECO:0000259" key="7">
    <source>
        <dbReference type="Pfam" id="PF08281"/>
    </source>
</evidence>
<evidence type="ECO:0000256" key="4">
    <source>
        <dbReference type="ARBA" id="ARBA00023125"/>
    </source>
</evidence>
<dbReference type="GO" id="GO:0016987">
    <property type="term" value="F:sigma factor activity"/>
    <property type="evidence" value="ECO:0007669"/>
    <property type="project" value="UniProtKB-KW"/>
</dbReference>
<evidence type="ECO:0000259" key="6">
    <source>
        <dbReference type="Pfam" id="PF04542"/>
    </source>
</evidence>
<comment type="similarity">
    <text evidence="1">Belongs to the sigma-70 factor family. ECF subfamily.</text>
</comment>
<keyword evidence="5" id="KW-0804">Transcription</keyword>
<sequence>MYQSKIVTGGDTVTDVLYQRYAATIFTYVRQHIASREDAEDILVETFLAALEAPKFEQLAEKEQVAWLWRVARNKVVDSYRHANRRHSIPLEQISETVYEDEEQGPEQMMLRQEAERQVLAILKRLPPGHQEVMQLRFGHGLRSAEIASIIGKRESTVRVTISRAMNLLRKLYEER</sequence>
<dbReference type="GO" id="GO:0003677">
    <property type="term" value="F:DNA binding"/>
    <property type="evidence" value="ECO:0007669"/>
    <property type="project" value="UniProtKB-KW"/>
</dbReference>
<dbReference type="NCBIfam" id="TIGR02937">
    <property type="entry name" value="sigma70-ECF"/>
    <property type="match status" value="1"/>
</dbReference>
<dbReference type="InterPro" id="IPR013249">
    <property type="entry name" value="RNA_pol_sigma70_r4_t2"/>
</dbReference>
<evidence type="ECO:0000256" key="5">
    <source>
        <dbReference type="ARBA" id="ARBA00023163"/>
    </source>
</evidence>